<comment type="caution">
    <text evidence="4">The sequence shown here is derived from an EMBL/GenBank/DDBJ whole genome shotgun (WGS) entry which is preliminary data.</text>
</comment>
<feature type="domain" description="Chitin-binding type-2" evidence="3">
    <location>
        <begin position="168"/>
        <end position="226"/>
    </location>
</feature>
<dbReference type="SUPFAM" id="SSF57625">
    <property type="entry name" value="Invertebrate chitin-binding proteins"/>
    <property type="match status" value="1"/>
</dbReference>
<evidence type="ECO:0000256" key="1">
    <source>
        <dbReference type="SAM" id="MobiDB-lite"/>
    </source>
</evidence>
<dbReference type="EMBL" id="BMAV01026242">
    <property type="protein sequence ID" value="GFS48603.1"/>
    <property type="molecule type" value="Genomic_DNA"/>
</dbReference>
<gene>
    <name evidence="4" type="primary">NCL1_14660</name>
    <name evidence="4" type="ORF">TNIN_334561</name>
</gene>
<dbReference type="PANTHER" id="PTHR22933:SF43">
    <property type="entry name" value="LP10131P"/>
    <property type="match status" value="1"/>
</dbReference>
<dbReference type="OrthoDB" id="6434413at2759"/>
<dbReference type="InterPro" id="IPR036508">
    <property type="entry name" value="Chitin-bd_dom_sf"/>
</dbReference>
<protein>
    <submittedName>
        <fullName evidence="4">Chitin-binding type-2 domain-containing protein</fullName>
    </submittedName>
</protein>
<feature type="compositionally biased region" description="Basic and acidic residues" evidence="1">
    <location>
        <begin position="301"/>
        <end position="313"/>
    </location>
</feature>
<dbReference type="Pfam" id="PF01607">
    <property type="entry name" value="CBM_14"/>
    <property type="match status" value="1"/>
</dbReference>
<sequence>MANWILIHMTRMFFVSCNSQKPLSPPTPHNMYPLFRVLFLHAAKSDERISGLFQTLLSAMGNAPFLNTIQAIVVWKFNRGDFYPYTPDLFNPKVRVQKYKRSVYNSERDTDEDSENSTENSFDQRIGIVHEEPCDERKDCGNPPLQAGSIRGIPGEDFPDYCDIPITTFSCADKRIPGFYADLETGCQVFHICWPHRRESFLCPVGTIFNQAISACDYWYSSNCSLAPLYYYSKWSSKDRALVGSKESLVDVLEEFRKETPSMPEEHSTRIKHKKLHTAIPDSFATESPVVYKSLSPSTRKSQEPLRNHHSETVDEETVTIPSTKIVPAYKLSRKPLAKKTEKSVSEILQDILKITESVKKETQKFITKFEINKSKNKFHKLKKGESALDETDKPQEIVTIQTVQKFKRTPRKPLTVEPHPPEIKQRFIVKPIAIESILEKIGKTLQIVTPSTHLNPSELLSMLR</sequence>
<dbReference type="PROSITE" id="PS50940">
    <property type="entry name" value="CHIT_BIND_II"/>
    <property type="match status" value="1"/>
</dbReference>
<keyword evidence="5" id="KW-1185">Reference proteome</keyword>
<dbReference type="InterPro" id="IPR052976">
    <property type="entry name" value="Scoloptoxin-like"/>
</dbReference>
<organism evidence="4 5">
    <name type="scientific">Trichonephila inaurata madagascariensis</name>
    <dbReference type="NCBI Taxonomy" id="2747483"/>
    <lineage>
        <taxon>Eukaryota</taxon>
        <taxon>Metazoa</taxon>
        <taxon>Ecdysozoa</taxon>
        <taxon>Arthropoda</taxon>
        <taxon>Chelicerata</taxon>
        <taxon>Arachnida</taxon>
        <taxon>Araneae</taxon>
        <taxon>Araneomorphae</taxon>
        <taxon>Entelegynae</taxon>
        <taxon>Araneoidea</taxon>
        <taxon>Nephilidae</taxon>
        <taxon>Trichonephila</taxon>
        <taxon>Trichonephila inaurata</taxon>
    </lineage>
</organism>
<dbReference type="PANTHER" id="PTHR22933">
    <property type="entry name" value="FI18007P1-RELATED"/>
    <property type="match status" value="1"/>
</dbReference>
<evidence type="ECO:0000313" key="4">
    <source>
        <dbReference type="EMBL" id="GFS48603.1"/>
    </source>
</evidence>
<feature type="chain" id="PRO_5036501225" evidence="2">
    <location>
        <begin position="20"/>
        <end position="465"/>
    </location>
</feature>
<dbReference type="Gene3D" id="2.170.140.10">
    <property type="entry name" value="Chitin binding domain"/>
    <property type="match status" value="1"/>
</dbReference>
<keyword evidence="2" id="KW-0732">Signal</keyword>
<dbReference type="SMART" id="SM00494">
    <property type="entry name" value="ChtBD2"/>
    <property type="match status" value="1"/>
</dbReference>
<name>A0A8X6MDG2_9ARAC</name>
<accession>A0A8X6MDG2</accession>
<feature type="region of interest" description="Disordered" evidence="1">
    <location>
        <begin position="295"/>
        <end position="319"/>
    </location>
</feature>
<dbReference type="AlphaFoldDB" id="A0A8X6MDG2"/>
<dbReference type="GO" id="GO:0008061">
    <property type="term" value="F:chitin binding"/>
    <property type="evidence" value="ECO:0007669"/>
    <property type="project" value="InterPro"/>
</dbReference>
<dbReference type="InterPro" id="IPR002557">
    <property type="entry name" value="Chitin-bd_dom"/>
</dbReference>
<reference evidence="4" key="1">
    <citation type="submission" date="2020-08" db="EMBL/GenBank/DDBJ databases">
        <title>Multicomponent nature underlies the extraordinary mechanical properties of spider dragline silk.</title>
        <authorList>
            <person name="Kono N."/>
            <person name="Nakamura H."/>
            <person name="Mori M."/>
            <person name="Yoshida Y."/>
            <person name="Ohtoshi R."/>
            <person name="Malay A.D."/>
            <person name="Moran D.A.P."/>
            <person name="Tomita M."/>
            <person name="Numata K."/>
            <person name="Arakawa K."/>
        </authorList>
    </citation>
    <scope>NUCLEOTIDE SEQUENCE</scope>
</reference>
<evidence type="ECO:0000313" key="5">
    <source>
        <dbReference type="Proteomes" id="UP000886998"/>
    </source>
</evidence>
<dbReference type="GO" id="GO:0005576">
    <property type="term" value="C:extracellular region"/>
    <property type="evidence" value="ECO:0007669"/>
    <property type="project" value="InterPro"/>
</dbReference>
<proteinExistence type="predicted"/>
<evidence type="ECO:0000256" key="2">
    <source>
        <dbReference type="SAM" id="SignalP"/>
    </source>
</evidence>
<feature type="signal peptide" evidence="2">
    <location>
        <begin position="1"/>
        <end position="19"/>
    </location>
</feature>
<evidence type="ECO:0000259" key="3">
    <source>
        <dbReference type="PROSITE" id="PS50940"/>
    </source>
</evidence>
<dbReference type="Proteomes" id="UP000886998">
    <property type="component" value="Unassembled WGS sequence"/>
</dbReference>